<dbReference type="Pfam" id="PF12705">
    <property type="entry name" value="PDDEXK_1"/>
    <property type="match status" value="1"/>
</dbReference>
<keyword evidence="9 15" id="KW-0460">Magnesium</keyword>
<keyword evidence="2 15" id="KW-0479">Metal-binding</keyword>
<dbReference type="HAMAP" id="MF_01485">
    <property type="entry name" value="RecB"/>
    <property type="match status" value="1"/>
</dbReference>
<gene>
    <name evidence="15 19" type="primary">recB</name>
    <name evidence="19" type="ORF">Q8947_07845</name>
</gene>
<evidence type="ECO:0000259" key="17">
    <source>
        <dbReference type="PROSITE" id="PS51198"/>
    </source>
</evidence>
<comment type="catalytic activity">
    <reaction evidence="14 15">
        <text>ATP + H2O = ADP + phosphate + H(+)</text>
        <dbReference type="Rhea" id="RHEA:13065"/>
        <dbReference type="ChEBI" id="CHEBI:15377"/>
        <dbReference type="ChEBI" id="CHEBI:15378"/>
        <dbReference type="ChEBI" id="CHEBI:30616"/>
        <dbReference type="ChEBI" id="CHEBI:43474"/>
        <dbReference type="ChEBI" id="CHEBI:456216"/>
        <dbReference type="EC" id="5.6.2.4"/>
    </reaction>
</comment>
<keyword evidence="7 15" id="KW-0269">Exonuclease</keyword>
<evidence type="ECO:0000256" key="15">
    <source>
        <dbReference type="HAMAP-Rule" id="MF_01485"/>
    </source>
</evidence>
<dbReference type="RefSeq" id="WP_347286960.1">
    <property type="nucleotide sequence ID" value="NZ_JAUZQE010000014.1"/>
</dbReference>
<evidence type="ECO:0000256" key="2">
    <source>
        <dbReference type="ARBA" id="ARBA00022723"/>
    </source>
</evidence>
<keyword evidence="6 15" id="KW-0347">Helicase</keyword>
<dbReference type="Pfam" id="PF13361">
    <property type="entry name" value="UvrD_C"/>
    <property type="match status" value="1"/>
</dbReference>
<name>A0ABU1D636_9BURK</name>
<evidence type="ECO:0000256" key="4">
    <source>
        <dbReference type="ARBA" id="ARBA00022763"/>
    </source>
</evidence>
<evidence type="ECO:0000256" key="8">
    <source>
        <dbReference type="ARBA" id="ARBA00022840"/>
    </source>
</evidence>
<dbReference type="Pfam" id="PF00580">
    <property type="entry name" value="UvrD-helicase"/>
    <property type="match status" value="1"/>
</dbReference>
<keyword evidence="12 15" id="KW-0413">Isomerase</keyword>
<feature type="active site" description="For nuclease activity" evidence="15">
    <location>
        <position position="1197"/>
    </location>
</feature>
<evidence type="ECO:0000256" key="13">
    <source>
        <dbReference type="ARBA" id="ARBA00034617"/>
    </source>
</evidence>
<comment type="catalytic activity">
    <reaction evidence="15">
        <text>Exonucleolytic cleavage (in the presence of ATP) in either 5'- to 3'- or 3'- to 5'-direction to yield 5'-phosphooligonucleotides.</text>
        <dbReference type="EC" id="3.1.11.5"/>
    </reaction>
</comment>
<dbReference type="SUPFAM" id="SSF52540">
    <property type="entry name" value="P-loop containing nucleoside triphosphate hydrolases"/>
    <property type="match status" value="1"/>
</dbReference>
<evidence type="ECO:0000259" key="18">
    <source>
        <dbReference type="PROSITE" id="PS51217"/>
    </source>
</evidence>
<feature type="binding site" evidence="15">
    <location>
        <position position="1061"/>
    </location>
    <ligand>
        <name>Mg(2+)</name>
        <dbReference type="ChEBI" id="CHEBI:18420"/>
    </ligand>
</feature>
<evidence type="ECO:0000256" key="6">
    <source>
        <dbReference type="ARBA" id="ARBA00022806"/>
    </source>
</evidence>
<evidence type="ECO:0000256" key="11">
    <source>
        <dbReference type="ARBA" id="ARBA00023204"/>
    </source>
</evidence>
<evidence type="ECO:0000256" key="12">
    <source>
        <dbReference type="ARBA" id="ARBA00023235"/>
    </source>
</evidence>
<comment type="function">
    <text evidence="15">A helicase/nuclease that prepares dsDNA breaks (DSB) for recombinational DNA repair. Binds to DSBs and unwinds DNA via a highly rapid and processive ATP-dependent bidirectional helicase activity. Unwinds dsDNA until it encounters a Chi (crossover hotspot instigator) sequence from the 3' direction. Cuts ssDNA a few nucleotides 3' to the Chi site. The properties and activities of the enzyme are changed at Chi. The Chi-altered holoenzyme produces a long 3'-ssDNA overhang and facilitates RecA-binding to the ssDNA for homologous DNA recombination and repair. Holoenzyme degrades any linearized DNA that is unable to undergo homologous recombination. In the holoenzyme this subunit contributes ATPase, 3'-5' helicase, exonuclease activity and loads RecA onto ssDNA.</text>
</comment>
<dbReference type="SUPFAM" id="SSF52980">
    <property type="entry name" value="Restriction endonuclease-like"/>
    <property type="match status" value="1"/>
</dbReference>
<evidence type="ECO:0000313" key="19">
    <source>
        <dbReference type="EMBL" id="MDR4125896.1"/>
    </source>
</evidence>
<dbReference type="InterPro" id="IPR014016">
    <property type="entry name" value="UvrD-like_ATP-bd"/>
</dbReference>
<dbReference type="InterPro" id="IPR011604">
    <property type="entry name" value="PDDEXK-like_dom_sf"/>
</dbReference>
<evidence type="ECO:0000256" key="9">
    <source>
        <dbReference type="ARBA" id="ARBA00022842"/>
    </source>
</evidence>
<dbReference type="InterPro" id="IPR011335">
    <property type="entry name" value="Restrct_endonuc-II-like"/>
</dbReference>
<keyword evidence="4 15" id="KW-0227">DNA damage</keyword>
<dbReference type="PROSITE" id="PS51217">
    <property type="entry name" value="UVRD_HELICASE_CTER"/>
    <property type="match status" value="1"/>
</dbReference>
<keyword evidence="3 15" id="KW-0547">Nucleotide-binding</keyword>
<feature type="region of interest" description="DNA-binding and helicase activity, interacts with RecC" evidence="15">
    <location>
        <begin position="1"/>
        <end position="912"/>
    </location>
</feature>
<feature type="region of interest" description="Nuclease activity, interacts with RecD and RecA" evidence="15">
    <location>
        <begin position="964"/>
        <end position="1297"/>
    </location>
</feature>
<feature type="binding site" evidence="15">
    <location>
        <position position="1197"/>
    </location>
    <ligand>
        <name>Mg(2+)</name>
        <dbReference type="ChEBI" id="CHEBI:18420"/>
    </ligand>
</feature>
<feature type="domain" description="UvrD-like helicase ATP-binding" evidence="17">
    <location>
        <begin position="8"/>
        <end position="477"/>
    </location>
</feature>
<comment type="similarity">
    <text evidence="15">Belongs to the helicase family. UvrD subfamily.</text>
</comment>
<organism evidence="19 20">
    <name type="scientific">Yanghanlia caeni</name>
    <dbReference type="NCBI Taxonomy" id="3064283"/>
    <lineage>
        <taxon>Bacteria</taxon>
        <taxon>Pseudomonadati</taxon>
        <taxon>Pseudomonadota</taxon>
        <taxon>Betaproteobacteria</taxon>
        <taxon>Burkholderiales</taxon>
        <taxon>Alcaligenaceae</taxon>
        <taxon>Yanghanlia</taxon>
    </lineage>
</organism>
<keyword evidence="5 15" id="KW-0378">Hydrolase</keyword>
<dbReference type="Gene3D" id="1.10.3170.10">
    <property type="entry name" value="Recbcd, chain B, domain 2"/>
    <property type="match status" value="1"/>
</dbReference>
<evidence type="ECO:0000256" key="14">
    <source>
        <dbReference type="ARBA" id="ARBA00048988"/>
    </source>
</evidence>
<dbReference type="PANTHER" id="PTHR11070">
    <property type="entry name" value="UVRD / RECB / PCRA DNA HELICASE FAMILY MEMBER"/>
    <property type="match status" value="1"/>
</dbReference>
<keyword evidence="10 15" id="KW-0238">DNA-binding</keyword>
<feature type="binding site" evidence="15">
    <location>
        <position position="1184"/>
    </location>
    <ligand>
        <name>Mg(2+)</name>
        <dbReference type="ChEBI" id="CHEBI:18420"/>
    </ligand>
</feature>
<evidence type="ECO:0000256" key="5">
    <source>
        <dbReference type="ARBA" id="ARBA00022801"/>
    </source>
</evidence>
<evidence type="ECO:0000256" key="7">
    <source>
        <dbReference type="ARBA" id="ARBA00022839"/>
    </source>
</evidence>
<dbReference type="GO" id="GO:0008854">
    <property type="term" value="F:exodeoxyribonuclease V activity"/>
    <property type="evidence" value="ECO:0007669"/>
    <property type="project" value="UniProtKB-EC"/>
</dbReference>
<keyword evidence="11 15" id="KW-0234">DNA repair</keyword>
<comment type="cofactor">
    <cofactor evidence="15">
        <name>Mg(2+)</name>
        <dbReference type="ChEBI" id="CHEBI:18420"/>
    </cofactor>
    <text evidence="15">Binds 1 Mg(2+) ion per subunit.</text>
</comment>
<dbReference type="Proteomes" id="UP001232156">
    <property type="component" value="Unassembled WGS sequence"/>
</dbReference>
<dbReference type="EC" id="3.1.11.5" evidence="15"/>
<dbReference type="Gene3D" id="1.10.486.10">
    <property type="entry name" value="PCRA, domain 4"/>
    <property type="match status" value="1"/>
</dbReference>
<dbReference type="InterPro" id="IPR000212">
    <property type="entry name" value="DNA_helicase_UvrD/REP"/>
</dbReference>
<dbReference type="InterPro" id="IPR004586">
    <property type="entry name" value="RecB"/>
</dbReference>
<proteinExistence type="inferred from homology"/>
<accession>A0ABU1D636</accession>
<dbReference type="NCBIfam" id="TIGR00609">
    <property type="entry name" value="recB"/>
    <property type="match status" value="1"/>
</dbReference>
<keyword evidence="1 15" id="KW-0540">Nuclease</keyword>
<evidence type="ECO:0000256" key="1">
    <source>
        <dbReference type="ARBA" id="ARBA00022722"/>
    </source>
</evidence>
<dbReference type="EMBL" id="JAUZQE010000014">
    <property type="protein sequence ID" value="MDR4125896.1"/>
    <property type="molecule type" value="Genomic_DNA"/>
</dbReference>
<dbReference type="PROSITE" id="PS51198">
    <property type="entry name" value="UVRD_HELICASE_ATP_BIND"/>
    <property type="match status" value="1"/>
</dbReference>
<dbReference type="PANTHER" id="PTHR11070:SF23">
    <property type="entry name" value="RECBCD ENZYME SUBUNIT RECB"/>
    <property type="match status" value="1"/>
</dbReference>
<comment type="catalytic activity">
    <reaction evidence="13 15">
        <text>Couples ATP hydrolysis with the unwinding of duplex DNA by translocating in the 3'-5' direction.</text>
        <dbReference type="EC" id="5.6.2.4"/>
    </reaction>
</comment>
<evidence type="ECO:0000256" key="10">
    <source>
        <dbReference type="ARBA" id="ARBA00023125"/>
    </source>
</evidence>
<dbReference type="InterPro" id="IPR038726">
    <property type="entry name" value="PDDEXK_AddAB-type"/>
</dbReference>
<protein>
    <recommendedName>
        <fullName evidence="15">RecBCD enzyme subunit RecB</fullName>
        <ecNumber evidence="15">3.1.11.5</ecNumber>
        <ecNumber evidence="15">5.6.2.4</ecNumber>
    </recommendedName>
    <alternativeName>
        <fullName evidence="15">DNA 3'-5' helicase subunit RecB</fullName>
    </alternativeName>
    <alternativeName>
        <fullName evidence="15">Exonuclease V subunit RecB</fullName>
        <shortName evidence="15">ExoV subunit RecB</shortName>
    </alternativeName>
    <alternativeName>
        <fullName evidence="15">Helicase/nuclease RecBCD subunit RecB</fullName>
    </alternativeName>
</protein>
<dbReference type="InterPro" id="IPR014017">
    <property type="entry name" value="DNA_helicase_UvrD-like_C"/>
</dbReference>
<dbReference type="InterPro" id="IPR027417">
    <property type="entry name" value="P-loop_NTPase"/>
</dbReference>
<dbReference type="Gene3D" id="3.90.320.10">
    <property type="match status" value="1"/>
</dbReference>
<sequence length="1297" mass="144553">MTRVTTVMASVEPLDALRFPLWGSRLIEASAGTGKTYTIASLYVRLVLGHGELPDGRSLLPPDILVVTFTRAATKELRDRIRRRLTEAAACFLNEAPGDDFLQGLRAEYPPQRWPACARVLQVAAEWMDDAAVDTIDAWCYRMLREHAFDSASLFDLEMDVDEGERVAEATRDYWRLFIAPLEPELFDRVLKLIGSHKPGRFRYAPNDCDTLAATLMRWLPHAHEYADGADPVAALERVRARIEAIKAPWARWAAELHRILQDAYEAGHVDRKKLSKSTWPKWLPALDEWARGPSIEAPFSATNKAWERLTPEGLADAWKEGTPPEHPALHAMLRLRDELREANEHFSCVLQHAARWVADRMAQLRRQRAMVSFSGLTQHLDAALSGPNGARLAAALRKQFPVALIDEFQDTNPHQYRIFERIYDIAANSRSSLLALIGDPKQAIYRFRGADIHAYLTARGHCEGRLYTLGSNYRSSAAMVAAVNHLFLEGETRREQGAFLFRRPEAHVSDNPVPFHPVRAAADPGVWEVDDAPATAMTIWCPVVGRTDVDLDEAPQQSTADGPDNYDDMVAEACASEILRLLQLGAQGKAGFRKGDVFAPLTSGDIAVLVNSRFEAGRLRRELGRRGIRSVYLSDESSVYQSNAAVDVLAWLRACAEPERADFVRAALATAGIGLHWHQLDALVHDEGLWETTVDRFAGYKDDWRRRGVLPMLRQLMHDFDVPARLLAAQQAFDLEGERDLTDFLHLAELLQAASTTLDGEHALIRFLEEHIERGGDPDAEGDMSRMRLEDDAGLVQIVTVHKSKGLEYPLVFYPYAYQGWARKSLELPMQYRTQAAGEVQVVASVAGLDANRQAELLAAAEHERLAEDLRKLYVALTRARHATWVALAPQKELGASAFGYLLGGADACEPHTLLNSLETLVGRCPHIEILDLPEARAGWYVSPVARGTTWYWRSMGRAVPQPWSVSSYSAMARMALDQPGYAASVSSAAAAALPDDAHREVFLEAYAAQAEPDVELAVLDSGADVEIAALPEYRVAPLMQSAARLHDFPRGAGPGSFIHGLLEWLLRQGPQRVLHDAAACRAMVERRCRSRGWLDHAATLTDWLTAFVTQSFHLTLPDVGTQRELVLADLVAPRPEMEFWCGVRDADLPALDAVAVQYCQPDKPRPRITRGRFNGLLRGFIDLAFEHDGRYYVADYKSNWLGAHDDAYHTGALAQAVLAHRYDLQALIYLFALHRLLKARLGERYDYDRHVGGALVFFMRGNHAVSQGLHIERPPFEAIAKLEAIFNNGEKGGAA</sequence>
<reference evidence="19 20" key="1">
    <citation type="submission" date="2023-08" db="EMBL/GenBank/DDBJ databases">
        <title>Alcaligenaceae gen. nov., a novel taxon isolated from the sludge of Yixing Pesticide Factory.</title>
        <authorList>
            <person name="Ruan L."/>
        </authorList>
    </citation>
    <scope>NUCLEOTIDE SEQUENCE [LARGE SCALE GENOMIC DNA]</scope>
    <source>
        <strain evidence="19 20">LG-2</strain>
    </source>
</reference>
<feature type="binding site" evidence="16">
    <location>
        <begin position="29"/>
        <end position="36"/>
    </location>
    <ligand>
        <name>ATP</name>
        <dbReference type="ChEBI" id="CHEBI:30616"/>
    </ligand>
</feature>
<comment type="subunit">
    <text evidence="15">Heterotrimer of RecB, RecC and RecD. All subunits contribute to DNA-binding. Interacts with RecA.</text>
</comment>
<comment type="caution">
    <text evidence="19">The sequence shown here is derived from an EMBL/GenBank/DDBJ whole genome shotgun (WGS) entry which is preliminary data.</text>
</comment>
<dbReference type="EC" id="5.6.2.4" evidence="15"/>
<keyword evidence="20" id="KW-1185">Reference proteome</keyword>
<comment type="domain">
    <text evidence="15">The C-terminal domain has nuclease activity and interacts with RecD. It interacts with RecA, facilitating its loading onto ssDNA.</text>
</comment>
<feature type="domain" description="UvrD-like helicase C-terminal" evidence="18">
    <location>
        <begin position="517"/>
        <end position="807"/>
    </location>
</feature>
<keyword evidence="8 15" id="KW-0067">ATP-binding</keyword>
<dbReference type="CDD" id="cd22352">
    <property type="entry name" value="RecB_C-like"/>
    <property type="match status" value="1"/>
</dbReference>
<comment type="miscellaneous">
    <text evidence="15">In the RecBCD complex, RecB has a slow 3'-5' helicase, an exonuclease activity and loads RecA onto ssDNA, RecD has a fast 5'-3' helicase activity, while RecC stimulates the ATPase and processivity of the RecB helicase and contributes to recognition of the Chi site.</text>
</comment>
<evidence type="ECO:0000256" key="16">
    <source>
        <dbReference type="PROSITE-ProRule" id="PRU00560"/>
    </source>
</evidence>
<dbReference type="Gene3D" id="3.40.50.300">
    <property type="entry name" value="P-loop containing nucleotide triphosphate hydrolases"/>
    <property type="match status" value="2"/>
</dbReference>
<comment type="domain">
    <text evidence="15">The N-terminal DNA-binding domain is a ssDNA-dependent ATPase and has ATP-dependent 3'-5' helicase function. This domain interacts with RecC.</text>
</comment>
<evidence type="ECO:0000256" key="3">
    <source>
        <dbReference type="ARBA" id="ARBA00022741"/>
    </source>
</evidence>
<evidence type="ECO:0000313" key="20">
    <source>
        <dbReference type="Proteomes" id="UP001232156"/>
    </source>
</evidence>